<protein>
    <submittedName>
        <fullName evidence="2">Glycoside hydrolase family 88 protein</fullName>
    </submittedName>
</protein>
<dbReference type="InterPro" id="IPR012341">
    <property type="entry name" value="6hp_glycosidase-like_sf"/>
</dbReference>
<dbReference type="InterPro" id="IPR008928">
    <property type="entry name" value="6-hairpin_glycosidase_sf"/>
</dbReference>
<dbReference type="GO" id="GO:0005975">
    <property type="term" value="P:carbohydrate metabolic process"/>
    <property type="evidence" value="ECO:0007669"/>
    <property type="project" value="InterPro"/>
</dbReference>
<dbReference type="GO" id="GO:0016787">
    <property type="term" value="F:hydrolase activity"/>
    <property type="evidence" value="ECO:0007669"/>
    <property type="project" value="UniProtKB-KW"/>
</dbReference>
<dbReference type="Pfam" id="PF07470">
    <property type="entry name" value="Glyco_hydro_88"/>
    <property type="match status" value="1"/>
</dbReference>
<dbReference type="EMBL" id="DXHQ01000080">
    <property type="protein sequence ID" value="HIW09143.1"/>
    <property type="molecule type" value="Genomic_DNA"/>
</dbReference>
<evidence type="ECO:0000313" key="2">
    <source>
        <dbReference type="EMBL" id="HIW09143.1"/>
    </source>
</evidence>
<dbReference type="InterPro" id="IPR010905">
    <property type="entry name" value="Glyco_hydro_88"/>
</dbReference>
<dbReference type="InterPro" id="IPR052043">
    <property type="entry name" value="PolySaccharide_Degr_Enz"/>
</dbReference>
<accession>A0A9D1Q9X9</accession>
<dbReference type="PANTHER" id="PTHR33886:SF8">
    <property type="entry name" value="UNSATURATED RHAMNOGALACTURONAN HYDROLASE (EUROFUNG)"/>
    <property type="match status" value="1"/>
</dbReference>
<proteinExistence type="predicted"/>
<dbReference type="PANTHER" id="PTHR33886">
    <property type="entry name" value="UNSATURATED RHAMNOGALACTURONAN HYDROLASE (EUROFUNG)"/>
    <property type="match status" value="1"/>
</dbReference>
<dbReference type="Proteomes" id="UP000823933">
    <property type="component" value="Unassembled WGS sequence"/>
</dbReference>
<dbReference type="SUPFAM" id="SSF48208">
    <property type="entry name" value="Six-hairpin glycosidases"/>
    <property type="match status" value="1"/>
</dbReference>
<reference evidence="2" key="1">
    <citation type="journal article" date="2021" name="PeerJ">
        <title>Extensive microbial diversity within the chicken gut microbiome revealed by metagenomics and culture.</title>
        <authorList>
            <person name="Gilroy R."/>
            <person name="Ravi A."/>
            <person name="Getino M."/>
            <person name="Pursley I."/>
            <person name="Horton D.L."/>
            <person name="Alikhan N.F."/>
            <person name="Baker D."/>
            <person name="Gharbi K."/>
            <person name="Hall N."/>
            <person name="Watson M."/>
            <person name="Adriaenssens E.M."/>
            <person name="Foster-Nyarko E."/>
            <person name="Jarju S."/>
            <person name="Secka A."/>
            <person name="Antonio M."/>
            <person name="Oren A."/>
            <person name="Chaudhuri R.R."/>
            <person name="La Ragione R."/>
            <person name="Hildebrand F."/>
            <person name="Pallen M.J."/>
        </authorList>
    </citation>
    <scope>NUCLEOTIDE SEQUENCE</scope>
    <source>
        <strain evidence="2">ChiHcolR34-3080</strain>
    </source>
</reference>
<keyword evidence="1 2" id="KW-0378">Hydrolase</keyword>
<dbReference type="Gene3D" id="1.50.10.10">
    <property type="match status" value="1"/>
</dbReference>
<dbReference type="AlphaFoldDB" id="A0A9D1Q9X9"/>
<organism evidence="2 3">
    <name type="scientific">Candidatus Faecalibacterium intestinigallinarum</name>
    <dbReference type="NCBI Taxonomy" id="2838581"/>
    <lineage>
        <taxon>Bacteria</taxon>
        <taxon>Bacillati</taxon>
        <taxon>Bacillota</taxon>
        <taxon>Clostridia</taxon>
        <taxon>Eubacteriales</taxon>
        <taxon>Oscillospiraceae</taxon>
        <taxon>Faecalibacterium</taxon>
    </lineage>
</organism>
<evidence type="ECO:0000256" key="1">
    <source>
        <dbReference type="ARBA" id="ARBA00022801"/>
    </source>
</evidence>
<gene>
    <name evidence="2" type="ORF">H9890_07075</name>
</gene>
<comment type="caution">
    <text evidence="2">The sequence shown here is derived from an EMBL/GenBank/DDBJ whole genome shotgun (WGS) entry which is preliminary data.</text>
</comment>
<name>A0A9D1Q9X9_9FIRM</name>
<sequence length="361" mass="40669">MRTPVDYARAACDTMMRKFAAADLPPRGHFHYHQGVFLSGVLKTWQLTGEERYFQYAKDWLDAVIDEEGRILKYDHADLDDIQPGILLYPVLDETGEARYEKAIQSVYAQVPDVPRCQCGGFYHKVKLTGQMWLDGLYMVGPFLAEYGRRYERPELRQTVIRHVLLMRQHTRDPQTGLWFHAWDESRSAGWCDPATGLAPEFWGRSLGWVPVAVLDDLEQLSPSDEGYDELCALVPELLRSICRYQGADGRWYQVVNKPDDPANWPENSCTCLFAAALARAVLLGMLPREYAAKAHAAYEGVIRSLTWQDGDIQIGGVCVGTGVGTYDFYCGRPCSVNDLHGVGAFLLMCAAMQRLEDAGL</sequence>
<reference evidence="2" key="2">
    <citation type="submission" date="2021-04" db="EMBL/GenBank/DDBJ databases">
        <authorList>
            <person name="Gilroy R."/>
        </authorList>
    </citation>
    <scope>NUCLEOTIDE SEQUENCE</scope>
    <source>
        <strain evidence="2">ChiHcolR34-3080</strain>
    </source>
</reference>
<evidence type="ECO:0000313" key="3">
    <source>
        <dbReference type="Proteomes" id="UP000823933"/>
    </source>
</evidence>